<sequence>MDAPSSFFFDLKKPVAQRKHMACIRLPAGMVTTDPAEMRKHAVWTSALPSMGRRTVIWTAAELLQGFQHAALDSELRLEELTTAAGFGPCPWHRWTASGLLQALLRLFGG</sequence>
<name>A0AAD7S6M2_9TELE</name>
<dbReference type="AlphaFoldDB" id="A0AAD7S6M2"/>
<accession>A0AAD7S6M2</accession>
<evidence type="ECO:0000313" key="2">
    <source>
        <dbReference type="Proteomes" id="UP001221898"/>
    </source>
</evidence>
<reference evidence="1" key="1">
    <citation type="journal article" date="2023" name="Science">
        <title>Genome structures resolve the early diversification of teleost fishes.</title>
        <authorList>
            <person name="Parey E."/>
            <person name="Louis A."/>
            <person name="Montfort J."/>
            <person name="Bouchez O."/>
            <person name="Roques C."/>
            <person name="Iampietro C."/>
            <person name="Lluch J."/>
            <person name="Castinel A."/>
            <person name="Donnadieu C."/>
            <person name="Desvignes T."/>
            <person name="Floi Bucao C."/>
            <person name="Jouanno E."/>
            <person name="Wen M."/>
            <person name="Mejri S."/>
            <person name="Dirks R."/>
            <person name="Jansen H."/>
            <person name="Henkel C."/>
            <person name="Chen W.J."/>
            <person name="Zahm M."/>
            <person name="Cabau C."/>
            <person name="Klopp C."/>
            <person name="Thompson A.W."/>
            <person name="Robinson-Rechavi M."/>
            <person name="Braasch I."/>
            <person name="Lecointre G."/>
            <person name="Bobe J."/>
            <person name="Postlethwait J.H."/>
            <person name="Berthelot C."/>
            <person name="Roest Crollius H."/>
            <person name="Guiguen Y."/>
        </authorList>
    </citation>
    <scope>NUCLEOTIDE SEQUENCE</scope>
    <source>
        <strain evidence="1">NC1722</strain>
    </source>
</reference>
<gene>
    <name evidence="1" type="ORF">AAFF_G00012280</name>
</gene>
<proteinExistence type="predicted"/>
<organism evidence="1 2">
    <name type="scientific">Aldrovandia affinis</name>
    <dbReference type="NCBI Taxonomy" id="143900"/>
    <lineage>
        <taxon>Eukaryota</taxon>
        <taxon>Metazoa</taxon>
        <taxon>Chordata</taxon>
        <taxon>Craniata</taxon>
        <taxon>Vertebrata</taxon>
        <taxon>Euteleostomi</taxon>
        <taxon>Actinopterygii</taxon>
        <taxon>Neopterygii</taxon>
        <taxon>Teleostei</taxon>
        <taxon>Notacanthiformes</taxon>
        <taxon>Halosauridae</taxon>
        <taxon>Aldrovandia</taxon>
    </lineage>
</organism>
<comment type="caution">
    <text evidence="1">The sequence shown here is derived from an EMBL/GenBank/DDBJ whole genome shotgun (WGS) entry which is preliminary data.</text>
</comment>
<protein>
    <submittedName>
        <fullName evidence="1">Uncharacterized protein</fullName>
    </submittedName>
</protein>
<dbReference type="Proteomes" id="UP001221898">
    <property type="component" value="Unassembled WGS sequence"/>
</dbReference>
<dbReference type="EMBL" id="JAINUG010000102">
    <property type="protein sequence ID" value="KAJ8396905.1"/>
    <property type="molecule type" value="Genomic_DNA"/>
</dbReference>
<evidence type="ECO:0000313" key="1">
    <source>
        <dbReference type="EMBL" id="KAJ8396905.1"/>
    </source>
</evidence>
<keyword evidence="2" id="KW-1185">Reference proteome</keyword>